<reference evidence="3" key="2">
    <citation type="submission" date="2020-01" db="EMBL/GenBank/DDBJ databases">
        <authorList>
            <person name="Campanaro S."/>
        </authorList>
    </citation>
    <scope>NUCLEOTIDE SEQUENCE</scope>
    <source>
        <strain evidence="3">AS06rmzACSIP_7</strain>
    </source>
</reference>
<dbReference type="Proteomes" id="UP000777265">
    <property type="component" value="Unassembled WGS sequence"/>
</dbReference>
<comment type="caution">
    <text evidence="3">The sequence shown here is derived from an EMBL/GenBank/DDBJ whole genome shotgun (WGS) entry which is preliminary data.</text>
</comment>
<reference evidence="3" key="1">
    <citation type="journal article" date="2020" name="Biotechnol. Biofuels">
        <title>New insights from the biogas microbiome by comprehensive genome-resolved metagenomics of nearly 1600 species originating from multiple anaerobic digesters.</title>
        <authorList>
            <person name="Campanaro S."/>
            <person name="Treu L."/>
            <person name="Rodriguez-R L.M."/>
            <person name="Kovalovszki A."/>
            <person name="Ziels R.M."/>
            <person name="Maus I."/>
            <person name="Zhu X."/>
            <person name="Kougias P.G."/>
            <person name="Basile A."/>
            <person name="Luo G."/>
            <person name="Schluter A."/>
            <person name="Konstantinidis K.T."/>
            <person name="Angelidaki I."/>
        </authorList>
    </citation>
    <scope>NUCLEOTIDE SEQUENCE</scope>
    <source>
        <strain evidence="3">AS06rmzACSIP_7</strain>
    </source>
</reference>
<name>A0A971S2C3_9BACT</name>
<gene>
    <name evidence="3" type="ORF">GXY80_11685</name>
</gene>
<keyword evidence="2" id="KW-0732">Signal</keyword>
<accession>A0A971S2C3</accession>
<keyword evidence="1" id="KW-0175">Coiled coil</keyword>
<organism evidence="3 4">
    <name type="scientific">Syntrophorhabdus aromaticivorans</name>
    <dbReference type="NCBI Taxonomy" id="328301"/>
    <lineage>
        <taxon>Bacteria</taxon>
        <taxon>Pseudomonadati</taxon>
        <taxon>Thermodesulfobacteriota</taxon>
        <taxon>Syntrophorhabdia</taxon>
        <taxon>Syntrophorhabdales</taxon>
        <taxon>Syntrophorhabdaceae</taxon>
        <taxon>Syntrophorhabdus</taxon>
    </lineage>
</organism>
<evidence type="ECO:0000313" key="4">
    <source>
        <dbReference type="Proteomes" id="UP000777265"/>
    </source>
</evidence>
<evidence type="ECO:0000256" key="2">
    <source>
        <dbReference type="SAM" id="SignalP"/>
    </source>
</evidence>
<sequence length="1088" mass="124655">MKLKKPLCVIVIVALISLMLPGPSRGDDYEEYLSSKKFLENYVKGMKEAQSEAAGAIQAAAAATSGDPGPWRDLDKKINYYKQVVAANLPSMDVHVDAVFRYSPSERLPDIPVPPLIERELNTAKERHEQIDRAMKTIDMRIRDIDVRINKFNSAILKANANLFNDTIQDTIPDIPELLGEAGVAFFGGLGALVTMNPLFLAGATAAGAAVLAFNGMVNLYYNCDSLAKQTKVFTDMMKLLQERKRYFQELKDSLRPALDEMNLIIQALETGKKTIDGIREEVKKATDRWKEKAEGATKARAERQTAQALAAINNRQPIVFTQRYYGYYSYYYGMDPIPPINPSDYLPKVKSYMDRLESACRAVEDGGEPHTYMEIAWSLFKNIFEDRKAKVKAYEQGVENYQQASKVCRDAVNAASQRLSAALQAIRARRWESYEEWSRAWDAAYSAYRAAYQAAMNALKPHGAALREPYRNKIMGSLVYDLTMHYHYTCYYRIGDAVSFRTSQFWQLFNAIGNRFDEARTRALIAAEPIPATWTIKYWTENAKNLDADVEKAIRDGANPVQLKSSLLSTAETFRETGKTVKEAVKNYNREILQVYLAANAGKAELDRYLVNWGKLINHEGIGGHWIPSSYEERPSSYPGTPGDSGERLKYIDKMLKDCFFVYEPENVKAAQGADWEGIASRYTAKAQELDFYIDWINKYEHQRSVAAIRIDKIGKDITGRGLYEGRSENPQEVLKKEFSEQPWAGIASQADRYVPADQLKKFPWLTIGSTSIRQKLYAGQNILLNRLGAQAKYYMDARSSGGFMPVQPSIIDPLVTDWKALRSLCEQFDNLAKPIFDKIGNIPEQINKEAAPVMETYSKMPAISRNAVTDSHRRFLSGVSWLQSYLQGKAQWTMPITVPPNNHTTIQLDKLLVEYEPLLKKYRENEERQRRMMEEMRKQAEERERQERERERLEALQREKDELQSVKDLYRQFKSAYENRNEPLVMSFISDQWRAGDGTILNELSRYLRDSFKVFNQIKYDISNLRITKIDKGLFAANYDLKITGRIFEMNIKHEENSQVNEEVVIDERGRAKIIRTMTGRFWQVR</sequence>
<proteinExistence type="predicted"/>
<evidence type="ECO:0000313" key="3">
    <source>
        <dbReference type="EMBL" id="NLW36122.1"/>
    </source>
</evidence>
<dbReference type="AlphaFoldDB" id="A0A971S2C3"/>
<feature type="coiled-coil region" evidence="1">
    <location>
        <begin position="921"/>
        <end position="978"/>
    </location>
</feature>
<feature type="chain" id="PRO_5037145257" evidence="2">
    <location>
        <begin position="27"/>
        <end position="1088"/>
    </location>
</feature>
<protein>
    <submittedName>
        <fullName evidence="3">Uncharacterized protein</fullName>
    </submittedName>
</protein>
<evidence type="ECO:0000256" key="1">
    <source>
        <dbReference type="SAM" id="Coils"/>
    </source>
</evidence>
<feature type="signal peptide" evidence="2">
    <location>
        <begin position="1"/>
        <end position="26"/>
    </location>
</feature>
<dbReference type="EMBL" id="JAAYEE010000214">
    <property type="protein sequence ID" value="NLW36122.1"/>
    <property type="molecule type" value="Genomic_DNA"/>
</dbReference>